<feature type="domain" description="Integrase catalytic" evidence="2">
    <location>
        <begin position="232"/>
        <end position="474"/>
    </location>
</feature>
<protein>
    <submittedName>
        <fullName evidence="3">Transposase InsO family protein</fullName>
    </submittedName>
</protein>
<dbReference type="PROSITE" id="PS50994">
    <property type="entry name" value="INTEGRASE"/>
    <property type="match status" value="1"/>
</dbReference>
<dbReference type="Gene3D" id="3.30.420.10">
    <property type="entry name" value="Ribonuclease H-like superfamily/Ribonuclease H"/>
    <property type="match status" value="1"/>
</dbReference>
<organism evidence="3 4">
    <name type="scientific">Glaciibacter psychrotolerans</name>
    <dbReference type="NCBI Taxonomy" id="670054"/>
    <lineage>
        <taxon>Bacteria</taxon>
        <taxon>Bacillati</taxon>
        <taxon>Actinomycetota</taxon>
        <taxon>Actinomycetes</taxon>
        <taxon>Micrococcales</taxon>
        <taxon>Microbacteriaceae</taxon>
        <taxon>Glaciibacter</taxon>
    </lineage>
</organism>
<evidence type="ECO:0000313" key="3">
    <source>
        <dbReference type="EMBL" id="NYJ21120.1"/>
    </source>
</evidence>
<gene>
    <name evidence="3" type="ORF">HNR05_002911</name>
</gene>
<evidence type="ECO:0000259" key="2">
    <source>
        <dbReference type="PROSITE" id="PS50994"/>
    </source>
</evidence>
<name>A0A7Z0EGH4_9MICO</name>
<dbReference type="InterPro" id="IPR001584">
    <property type="entry name" value="Integrase_cat-core"/>
</dbReference>
<feature type="compositionally biased region" description="Polar residues" evidence="1">
    <location>
        <begin position="613"/>
        <end position="626"/>
    </location>
</feature>
<evidence type="ECO:0000313" key="4">
    <source>
        <dbReference type="Proteomes" id="UP000537260"/>
    </source>
</evidence>
<proteinExistence type="predicted"/>
<keyword evidence="4" id="KW-1185">Reference proteome</keyword>
<reference evidence="3 4" key="1">
    <citation type="submission" date="2020-07" db="EMBL/GenBank/DDBJ databases">
        <title>Sequencing the genomes of 1000 actinobacteria strains.</title>
        <authorList>
            <person name="Klenk H.-P."/>
        </authorList>
    </citation>
    <scope>NUCLEOTIDE SEQUENCE [LARGE SCALE GENOMIC DNA]</scope>
    <source>
        <strain evidence="3 4">LI1</strain>
    </source>
</reference>
<dbReference type="RefSeq" id="WP_179579767.1">
    <property type="nucleotide sequence ID" value="NZ_JACCFM010000001.1"/>
</dbReference>
<dbReference type="GO" id="GO:0015074">
    <property type="term" value="P:DNA integration"/>
    <property type="evidence" value="ECO:0007669"/>
    <property type="project" value="InterPro"/>
</dbReference>
<dbReference type="InterPro" id="IPR036397">
    <property type="entry name" value="RNaseH_sf"/>
</dbReference>
<dbReference type="InterPro" id="IPR012337">
    <property type="entry name" value="RNaseH-like_sf"/>
</dbReference>
<dbReference type="GO" id="GO:0003676">
    <property type="term" value="F:nucleic acid binding"/>
    <property type="evidence" value="ECO:0007669"/>
    <property type="project" value="InterPro"/>
</dbReference>
<dbReference type="AlphaFoldDB" id="A0A7Z0EGH4"/>
<dbReference type="SUPFAM" id="SSF53098">
    <property type="entry name" value="Ribonuclease H-like"/>
    <property type="match status" value="1"/>
</dbReference>
<dbReference type="EMBL" id="JACCFM010000001">
    <property type="protein sequence ID" value="NYJ21120.1"/>
    <property type="molecule type" value="Genomic_DNA"/>
</dbReference>
<dbReference type="Proteomes" id="UP000537260">
    <property type="component" value="Unassembled WGS sequence"/>
</dbReference>
<comment type="caution">
    <text evidence="3">The sequence shown here is derived from an EMBL/GenBank/DDBJ whole genome shotgun (WGS) entry which is preliminary data.</text>
</comment>
<feature type="compositionally biased region" description="Acidic residues" evidence="1">
    <location>
        <begin position="603"/>
        <end position="612"/>
    </location>
</feature>
<feature type="region of interest" description="Disordered" evidence="1">
    <location>
        <begin position="598"/>
        <end position="632"/>
    </location>
</feature>
<evidence type="ECO:0000256" key="1">
    <source>
        <dbReference type="SAM" id="MobiDB-lite"/>
    </source>
</evidence>
<sequence length="632" mass="70481">MPTLDTNAPILLDDGEHVVVQCQNPFVRLRRTADGEMFDLNFTELARRQVGIPATIPIQARALDALSPAAAGSVNEWLRNVVEVLTGCTFDGTPLAGYDPSTISQNQRVEMRISELVAAGKSVSRATFMRKIKAYREHGAAALIDGRSIRQGGPFDMLNTDVFDALCTVIANQTSRSTGTKSRLIIETRALLIKQFGSNAPVVPPPASMYRYIDTLTKGKHTTGSASTRRSLADRPQRQFGFNFQALAGAEVQVDSTPMDILVKSPSGEIVRPVLTIMLDVATRSILASSLRMEATKGTDHVTLLAEALVPPANRPDLTLFRRMLQDRTPGHRFLDADERRALESKRPYIYPRRIMMDNGKDYISSTFLAAAAQFGIDITTSAPRTPVHKAMVERMFGSINSLFTQHLPGYVGRSPEFRGNKVEEEPLLHIFALRELFDDWVLKNWQNRPHSSLRDPLSPTVLLTPNQMCAQASELTSTLHLPLTEDDFITLLPTSFRTIRSTGIEFNSRVYDSRKLDDYRGKKSNDRAHKGFWEVKSDPYRPLQLWVRSPEHKWIACRARDEEVLLAPHTAGAFIGRRNTDREDVAIMDSLRVGVPMHGSFEDDAPTEETIDTPSTPSSTASFDTFNPDED</sequence>
<accession>A0A7Z0EGH4</accession>